<dbReference type="AlphaFoldDB" id="A0A060HJL0"/>
<dbReference type="SUPFAM" id="SSF82171">
    <property type="entry name" value="DPP6 N-terminal domain-like"/>
    <property type="match status" value="1"/>
</dbReference>
<gene>
    <name evidence="1" type="ORF">NVIE_012070</name>
</gene>
<reference evidence="1 2" key="1">
    <citation type="journal article" date="2014" name="Int. J. Syst. Evol. Microbiol.">
        <title>Nitrososphaera viennensis gen. nov., sp. nov., an aerobic and mesophilic, ammonia-oxidizing archaeon from soil and a member of the archaeal phylum Thaumarchaeota.</title>
        <authorList>
            <person name="Stieglmeier M."/>
            <person name="Klingl A."/>
            <person name="Alves R.J."/>
            <person name="Rittmann S.K."/>
            <person name="Melcher M."/>
            <person name="Leisch N."/>
            <person name="Schleper C."/>
        </authorList>
    </citation>
    <scope>NUCLEOTIDE SEQUENCE [LARGE SCALE GENOMIC DNA]</scope>
    <source>
        <strain evidence="1">EN76</strain>
    </source>
</reference>
<dbReference type="KEGG" id="nvn:NVIE_012070"/>
<name>A0A060HJL0_9ARCH</name>
<sequence length="240" mass="26127">MRNANGNGTYNLVIAEKHSTSSAEGASEQFNTFWLTDSTGNKISKLYEGNLASDFAVSHDGKRIAIPIAKNIEGQVYFGLIRLLVLDIEKNETSTVYEKAGTSPHDLKWSPNDELVTYIQGAGARIPIADLRVTSTDGSYRHTPYTGLEAPTSYIVSGDGSTVLVGINPYLTTGIASKLYKLELAHPIPEFGPFELSRMAAGIVGIIIITRGFGNTRIKDGTNSTFRHRTTKNLYNKAPI</sequence>
<dbReference type="GeneID" id="74946466"/>
<evidence type="ECO:0000313" key="1">
    <source>
        <dbReference type="EMBL" id="AIC15440.1"/>
    </source>
</evidence>
<organism evidence="1 2">
    <name type="scientific">Nitrososphaera viennensis EN76</name>
    <dbReference type="NCBI Taxonomy" id="926571"/>
    <lineage>
        <taxon>Archaea</taxon>
        <taxon>Nitrososphaerota</taxon>
        <taxon>Nitrososphaeria</taxon>
        <taxon>Nitrososphaerales</taxon>
        <taxon>Nitrososphaeraceae</taxon>
        <taxon>Nitrososphaera</taxon>
    </lineage>
</organism>
<dbReference type="OrthoDB" id="25019at2157"/>
<evidence type="ECO:0000313" key="2">
    <source>
        <dbReference type="Proteomes" id="UP000027093"/>
    </source>
</evidence>
<protein>
    <submittedName>
        <fullName evidence="1">Uncharacterized protein</fullName>
    </submittedName>
</protein>
<dbReference type="Proteomes" id="UP000027093">
    <property type="component" value="Chromosome"/>
</dbReference>
<proteinExistence type="predicted"/>
<accession>A0A060HJL0</accession>
<dbReference type="EMBL" id="CP007536">
    <property type="protein sequence ID" value="AIC15440.1"/>
    <property type="molecule type" value="Genomic_DNA"/>
</dbReference>
<keyword evidence="2" id="KW-1185">Reference proteome</keyword>
<dbReference type="HOGENOM" id="CLU_1154379_0_0_2"/>
<dbReference type="RefSeq" id="WP_075054442.1">
    <property type="nucleotide sequence ID" value="NZ_CP007536.1"/>
</dbReference>